<dbReference type="EMBL" id="CP006585">
    <property type="protein sequence ID" value="AGW12915.1"/>
    <property type="molecule type" value="Genomic_DNA"/>
</dbReference>
<organism evidence="2 3">
    <name type="scientific">Megalodesulfovibrio gigas (strain ATCC 19364 / DSM 1382 / NCIMB 9332 / VKM B-1759)</name>
    <name type="common">Desulfovibrio gigas</name>
    <dbReference type="NCBI Taxonomy" id="1121448"/>
    <lineage>
        <taxon>Bacteria</taxon>
        <taxon>Pseudomonadati</taxon>
        <taxon>Thermodesulfobacteriota</taxon>
        <taxon>Desulfovibrionia</taxon>
        <taxon>Desulfovibrionales</taxon>
        <taxon>Desulfovibrionaceae</taxon>
        <taxon>Megalodesulfovibrio</taxon>
    </lineage>
</organism>
<evidence type="ECO:0000313" key="3">
    <source>
        <dbReference type="Proteomes" id="UP000016587"/>
    </source>
</evidence>
<dbReference type="Proteomes" id="UP000016587">
    <property type="component" value="Chromosome"/>
</dbReference>
<gene>
    <name evidence="2" type="ORF">DGI_1039</name>
</gene>
<sequence length="204" mass="21750">MIGAHVAHAGHQAFGKFHNGHVHGSTPCLENDVPMTRISKFSETVHDGFAPCLPGENGRIEPSCHVNHWSITMATASRITMLGCLCAALACGLLTRPAAAQEWAPFGMSQTGDAITLDRRSILKQGGNAAFTMRVDFNTPADVNGKEARSLTTRIEINCAKSTFRRAEEKFLDAAGTAVSTTSGADWTAIPSTSFGAALRNFCK</sequence>
<name>T2G8J5_MEGG1</name>
<reference evidence="2 3" key="1">
    <citation type="journal article" date="2013" name="J. Bacteriol.">
        <title>Roles of HynAB and Ech, the only two hydrogenases found in the model sulfate reducer Desulfovibrio gigas.</title>
        <authorList>
            <person name="Morais-Silva F.O."/>
            <person name="Santos C.I."/>
            <person name="Rodrigues R."/>
            <person name="Pereira I.A."/>
            <person name="Rodrigues-Pousada C."/>
        </authorList>
    </citation>
    <scope>NUCLEOTIDE SEQUENCE [LARGE SCALE GENOMIC DNA]</scope>
    <source>
        <strain evidence="3">ATCC 19364 / DSM 1382 / NCIMB 9332 / VKM B-1759</strain>
    </source>
</reference>
<evidence type="ECO:0000313" key="2">
    <source>
        <dbReference type="EMBL" id="AGW12915.1"/>
    </source>
</evidence>
<dbReference type="Pfam" id="PF16747">
    <property type="entry name" value="Adhesin_E"/>
    <property type="match status" value="1"/>
</dbReference>
<dbReference type="InterPro" id="IPR031939">
    <property type="entry name" value="Adhesin_E-like"/>
</dbReference>
<dbReference type="HOGENOM" id="CLU_1341459_0_0_7"/>
<accession>T2G8J5</accession>
<evidence type="ECO:0000259" key="1">
    <source>
        <dbReference type="Pfam" id="PF16747"/>
    </source>
</evidence>
<keyword evidence="3" id="KW-1185">Reference proteome</keyword>
<feature type="domain" description="Surface-adhesin protein E-like" evidence="1">
    <location>
        <begin position="103"/>
        <end position="201"/>
    </location>
</feature>
<protein>
    <submittedName>
        <fullName evidence="2">Putative Arac family transcriptional regulator</fullName>
    </submittedName>
</protein>
<dbReference type="PATRIC" id="fig|1121448.10.peg.1041"/>
<reference evidence="3" key="2">
    <citation type="submission" date="2013-07" db="EMBL/GenBank/DDBJ databases">
        <authorList>
            <person name="Morais-Silva F.O."/>
            <person name="Rezende A.M."/>
            <person name="Pimentel C."/>
            <person name="Resende D.M."/>
            <person name="Santos C.I."/>
            <person name="Clemente C."/>
            <person name="de Oliveira L.M."/>
            <person name="da Silva S.M."/>
            <person name="Costa D.A."/>
            <person name="Varela-Raposo A."/>
            <person name="Horacio E.C.A."/>
            <person name="Matos M."/>
            <person name="Flores O."/>
            <person name="Ruiz J.C."/>
            <person name="Rodrigues-Pousada C."/>
        </authorList>
    </citation>
    <scope>NUCLEOTIDE SEQUENCE [LARGE SCALE GENOMIC DNA]</scope>
    <source>
        <strain evidence="3">ATCC 19364 / DSM 1382 / NCIMB 9332 / VKM B-1759</strain>
    </source>
</reference>
<dbReference type="AlphaFoldDB" id="T2G8J5"/>
<proteinExistence type="predicted"/>
<dbReference type="KEGG" id="dgg:DGI_1039"/>